<evidence type="ECO:0000313" key="2">
    <source>
        <dbReference type="Proteomes" id="UP001595772"/>
    </source>
</evidence>
<evidence type="ECO:0000313" key="1">
    <source>
        <dbReference type="EMBL" id="MFC4023936.1"/>
    </source>
</evidence>
<accession>A0ABV8GYD1</accession>
<dbReference type="RefSeq" id="WP_379496432.1">
    <property type="nucleotide sequence ID" value="NZ_JBHSAO010000006.1"/>
</dbReference>
<proteinExistence type="predicted"/>
<name>A0ABV8GYD1_9BACI</name>
<organism evidence="1 2">
    <name type="scientific">Oceanobacillus longus</name>
    <dbReference type="NCBI Taxonomy" id="930120"/>
    <lineage>
        <taxon>Bacteria</taxon>
        <taxon>Bacillati</taxon>
        <taxon>Bacillota</taxon>
        <taxon>Bacilli</taxon>
        <taxon>Bacillales</taxon>
        <taxon>Bacillaceae</taxon>
        <taxon>Oceanobacillus</taxon>
    </lineage>
</organism>
<dbReference type="EMBL" id="JBHSAO010000006">
    <property type="protein sequence ID" value="MFC4023936.1"/>
    <property type="molecule type" value="Genomic_DNA"/>
</dbReference>
<sequence>MSRDEYIQRFDKLEGMMAQLINTVGNMMEEQTSIKNDISSIKKEQTSMREGQTSMKNYISSIKEENGIRHKEVMDQLALVKADQDVLWDKSIQNEREIGIVKKLYNL</sequence>
<reference evidence="2" key="1">
    <citation type="journal article" date="2019" name="Int. J. Syst. Evol. Microbiol.">
        <title>The Global Catalogue of Microorganisms (GCM) 10K type strain sequencing project: providing services to taxonomists for standard genome sequencing and annotation.</title>
        <authorList>
            <consortium name="The Broad Institute Genomics Platform"/>
            <consortium name="The Broad Institute Genome Sequencing Center for Infectious Disease"/>
            <person name="Wu L."/>
            <person name="Ma J."/>
        </authorList>
    </citation>
    <scope>NUCLEOTIDE SEQUENCE [LARGE SCALE GENOMIC DNA]</scope>
    <source>
        <strain evidence="2">IBRC-M 10703</strain>
    </source>
</reference>
<keyword evidence="2" id="KW-1185">Reference proteome</keyword>
<gene>
    <name evidence="1" type="ORF">ACFOUV_09030</name>
</gene>
<dbReference type="Proteomes" id="UP001595772">
    <property type="component" value="Unassembled WGS sequence"/>
</dbReference>
<protein>
    <submittedName>
        <fullName evidence="1">Uncharacterized protein</fullName>
    </submittedName>
</protein>
<comment type="caution">
    <text evidence="1">The sequence shown here is derived from an EMBL/GenBank/DDBJ whole genome shotgun (WGS) entry which is preliminary data.</text>
</comment>